<feature type="disulfide bond" evidence="11">
    <location>
        <begin position="126"/>
        <end position="148"/>
    </location>
</feature>
<dbReference type="InterPro" id="IPR011160">
    <property type="entry name" value="Sphingomy_PDE"/>
</dbReference>
<feature type="binding site" evidence="10">
    <location>
        <position position="364"/>
    </location>
    <ligand>
        <name>Zn(2+)</name>
        <dbReference type="ChEBI" id="CHEBI:29105"/>
        <label>1</label>
    </ligand>
</feature>
<evidence type="ECO:0000313" key="15">
    <source>
        <dbReference type="EMBL" id="RIA98368.1"/>
    </source>
</evidence>
<dbReference type="OrthoDB" id="282973at2759"/>
<dbReference type="EMBL" id="QKYT01000016">
    <property type="protein sequence ID" value="RIA98368.1"/>
    <property type="molecule type" value="Genomic_DNA"/>
</dbReference>
<evidence type="ECO:0000256" key="3">
    <source>
        <dbReference type="ARBA" id="ARBA00022525"/>
    </source>
</evidence>
<evidence type="ECO:0000259" key="14">
    <source>
        <dbReference type="Pfam" id="PF19272"/>
    </source>
</evidence>
<feature type="compositionally biased region" description="Basic and acidic residues" evidence="12">
    <location>
        <begin position="568"/>
        <end position="582"/>
    </location>
</feature>
<proteinExistence type="inferred from homology"/>
<evidence type="ECO:0000256" key="7">
    <source>
        <dbReference type="ARBA" id="ARBA00022833"/>
    </source>
</evidence>
<dbReference type="InterPro" id="IPR011001">
    <property type="entry name" value="Saposin-like"/>
</dbReference>
<dbReference type="GO" id="GO:0046872">
    <property type="term" value="F:metal ion binding"/>
    <property type="evidence" value="ECO:0007669"/>
    <property type="project" value="UniProtKB-KW"/>
</dbReference>
<comment type="caution">
    <text evidence="15">The sequence shown here is derived from an EMBL/GenBank/DDBJ whole genome shotgun (WGS) entry which is preliminary data.</text>
</comment>
<keyword evidence="5" id="KW-0732">Signal</keyword>
<dbReference type="STRING" id="658196.A0A397TK74"/>
<evidence type="ECO:0000256" key="5">
    <source>
        <dbReference type="ARBA" id="ARBA00022729"/>
    </source>
</evidence>
<evidence type="ECO:0000256" key="9">
    <source>
        <dbReference type="PIRNR" id="PIRNR000948"/>
    </source>
</evidence>
<keyword evidence="6 9" id="KW-0378">Hydrolase</keyword>
<dbReference type="GO" id="GO:0004767">
    <property type="term" value="F:sphingomyelin phosphodiesterase activity"/>
    <property type="evidence" value="ECO:0007669"/>
    <property type="project" value="UniProtKB-UniRule"/>
</dbReference>
<sequence length="618" mass="71075">MSNATQAITIQEGIFICTAFKIQPYRVCAELLPKFGPWAMTVLANSVFSADSICSKAHFCPKPDHPKPDLIELPPRPSKSVESTITTTNESFQDDERMWVVHLSDWHFDSEYSEGYEVNCGEPVCCRPPNAFGDEATSPAGKWGDYNCDIPRRLIESMLEFIPNVVPKIDYVLSTGDLPPHDVWAETPSSIKEITNKTANIWHKFFSSVPYFPVIGNHESAPVNSFPTSSLNNVSSISWLYDLLSTQWNIWLREEARESIEKRGFYSARIPKDNMRIIALNTNFWYKFNWWMLMRPESEWDPENMLKWVIEELYEAEKLGEKVWILGHMIALSEDSFPSFSSYFSQIVARFNDTITGQFYGHTHWDEFQVIYDSIGNHEPRPVGVGYMGPSVTTFKNLNPAFRVYEINKSTKKIINHYTYYLDIEEANRNNKPDWKLLYDAKSLYKLQDLEPQSWHDLSERFLTDNDAYQTFKKIASRNQTLNKYGSCKPFETSQQCKNRIICRLRSTFSGHGPFLSNELCKKPLWMPQLPENWRLTAAFGKTVNVLVNIDKFAGNGDEDNGDSLFKLQDDNDNDKSGYGENKDDDNDDGDIMIEGLSKILVRMVLELVSGDDNAICR</sequence>
<keyword evidence="11" id="KW-1015">Disulfide bond</keyword>
<evidence type="ECO:0000259" key="13">
    <source>
        <dbReference type="Pfam" id="PF00149"/>
    </source>
</evidence>
<feature type="binding site" evidence="10">
    <location>
        <position position="217"/>
    </location>
    <ligand>
        <name>Zn(2+)</name>
        <dbReference type="ChEBI" id="CHEBI:29105"/>
        <label>2</label>
    </ligand>
</feature>
<dbReference type="PANTHER" id="PTHR10340">
    <property type="entry name" value="SPHINGOMYELIN PHOSPHODIESTERASE"/>
    <property type="match status" value="1"/>
</dbReference>
<evidence type="ECO:0000256" key="1">
    <source>
        <dbReference type="ARBA" id="ARBA00004613"/>
    </source>
</evidence>
<dbReference type="Proteomes" id="UP000265703">
    <property type="component" value="Unassembled WGS sequence"/>
</dbReference>
<feature type="domain" description="Sphingomyelin phosphodiesterase C-terminal" evidence="14">
    <location>
        <begin position="387"/>
        <end position="475"/>
    </location>
</feature>
<dbReference type="Gene3D" id="3.60.21.10">
    <property type="match status" value="1"/>
</dbReference>
<name>A0A397TK74_9GLOM</name>
<dbReference type="GO" id="GO:0006685">
    <property type="term" value="P:sphingomyelin catabolic process"/>
    <property type="evidence" value="ECO:0007669"/>
    <property type="project" value="UniProtKB-UniRule"/>
</dbReference>
<comment type="function">
    <text evidence="9">Converts sphingomyelin to ceramide.</text>
</comment>
<keyword evidence="7 10" id="KW-0862">Zinc</keyword>
<feature type="binding site" evidence="10">
    <location>
        <position position="177"/>
    </location>
    <ligand>
        <name>Zn(2+)</name>
        <dbReference type="ChEBI" id="CHEBI:29105"/>
        <label>1</label>
    </ligand>
</feature>
<dbReference type="CDD" id="cd00842">
    <property type="entry name" value="MPP_ASMase"/>
    <property type="match status" value="1"/>
</dbReference>
<keyword evidence="4 10" id="KW-0479">Metal-binding</keyword>
<comment type="similarity">
    <text evidence="2 9">Belongs to the acid sphingomyelinase family.</text>
</comment>
<evidence type="ECO:0000256" key="8">
    <source>
        <dbReference type="ARBA" id="ARBA00023180"/>
    </source>
</evidence>
<dbReference type="Pfam" id="PF19272">
    <property type="entry name" value="ASMase_C"/>
    <property type="match status" value="1"/>
</dbReference>
<dbReference type="Pfam" id="PF00149">
    <property type="entry name" value="Metallophos"/>
    <property type="match status" value="1"/>
</dbReference>
<keyword evidence="3" id="KW-0964">Secreted</keyword>
<feature type="binding site" evidence="10">
    <location>
        <position position="177"/>
    </location>
    <ligand>
        <name>Zn(2+)</name>
        <dbReference type="ChEBI" id="CHEBI:29105"/>
        <label>2</label>
    </ligand>
</feature>
<comment type="subcellular location">
    <subcellularLocation>
        <location evidence="1">Secreted</location>
    </subcellularLocation>
</comment>
<dbReference type="GO" id="GO:0005615">
    <property type="term" value="C:extracellular space"/>
    <property type="evidence" value="ECO:0007669"/>
    <property type="project" value="TreeGrafter"/>
</dbReference>
<feature type="binding site" evidence="10">
    <location>
        <position position="328"/>
    </location>
    <ligand>
        <name>Zn(2+)</name>
        <dbReference type="ChEBI" id="CHEBI:29105"/>
        <label>2</label>
    </ligand>
</feature>
<keyword evidence="16" id="KW-1185">Reference proteome</keyword>
<feature type="binding site" evidence="10">
    <location>
        <position position="107"/>
    </location>
    <ligand>
        <name>Zn(2+)</name>
        <dbReference type="ChEBI" id="CHEBI:29105"/>
        <label>1</label>
    </ligand>
</feature>
<evidence type="ECO:0000256" key="11">
    <source>
        <dbReference type="PIRSR" id="PIRSR000948-2"/>
    </source>
</evidence>
<evidence type="ECO:0000256" key="6">
    <source>
        <dbReference type="ARBA" id="ARBA00022801"/>
    </source>
</evidence>
<feature type="region of interest" description="Disordered" evidence="12">
    <location>
        <begin position="561"/>
        <end position="590"/>
    </location>
</feature>
<evidence type="ECO:0000256" key="2">
    <source>
        <dbReference type="ARBA" id="ARBA00008234"/>
    </source>
</evidence>
<dbReference type="SUPFAM" id="SSF56300">
    <property type="entry name" value="Metallo-dependent phosphatases"/>
    <property type="match status" value="1"/>
</dbReference>
<dbReference type="InterPro" id="IPR004843">
    <property type="entry name" value="Calcineurin-like_PHP"/>
</dbReference>
<accession>A0A397TK74</accession>
<protein>
    <recommendedName>
        <fullName evidence="9">Sphingomyelin phosphodiesterase</fullName>
    </recommendedName>
</protein>
<organism evidence="15 16">
    <name type="scientific">Glomus cerebriforme</name>
    <dbReference type="NCBI Taxonomy" id="658196"/>
    <lineage>
        <taxon>Eukaryota</taxon>
        <taxon>Fungi</taxon>
        <taxon>Fungi incertae sedis</taxon>
        <taxon>Mucoromycota</taxon>
        <taxon>Glomeromycotina</taxon>
        <taxon>Glomeromycetes</taxon>
        <taxon>Glomerales</taxon>
        <taxon>Glomeraceae</taxon>
        <taxon>Glomus</taxon>
    </lineage>
</organism>
<dbReference type="GO" id="GO:0016798">
    <property type="term" value="F:hydrolase activity, acting on glycosyl bonds"/>
    <property type="evidence" value="ECO:0007669"/>
    <property type="project" value="UniProtKB-KW"/>
</dbReference>
<dbReference type="PIRSF" id="PIRSF000948">
    <property type="entry name" value="Sphingomy_PDE"/>
    <property type="match status" value="1"/>
</dbReference>
<evidence type="ECO:0000256" key="12">
    <source>
        <dbReference type="SAM" id="MobiDB-lite"/>
    </source>
</evidence>
<gene>
    <name evidence="15" type="ORF">C1645_750093</name>
</gene>
<comment type="cofactor">
    <cofactor evidence="10">
        <name>Zn(2+)</name>
        <dbReference type="ChEBI" id="CHEBI:29105"/>
    </cofactor>
    <text evidence="10">Binds 2 Zn(2+) ions per subunit.</text>
</comment>
<dbReference type="SUPFAM" id="SSF47862">
    <property type="entry name" value="Saposin"/>
    <property type="match status" value="1"/>
</dbReference>
<dbReference type="InterPro" id="IPR041805">
    <property type="entry name" value="ASMase/PPN1_MPP"/>
</dbReference>
<keyword evidence="8" id="KW-0325">Glycoprotein</keyword>
<feature type="binding site" evidence="10">
    <location>
        <position position="362"/>
    </location>
    <ligand>
        <name>Zn(2+)</name>
        <dbReference type="ChEBI" id="CHEBI:29105"/>
        <label>2</label>
    </ligand>
</feature>
<evidence type="ECO:0000313" key="16">
    <source>
        <dbReference type="Proteomes" id="UP000265703"/>
    </source>
</evidence>
<dbReference type="InterPro" id="IPR045473">
    <property type="entry name" value="ASM_C"/>
</dbReference>
<reference evidence="15 16" key="1">
    <citation type="submission" date="2018-06" db="EMBL/GenBank/DDBJ databases">
        <title>Comparative genomics reveals the genomic features of Rhizophagus irregularis, R. cerebriforme, R. diaphanum and Gigaspora rosea, and their symbiotic lifestyle signature.</title>
        <authorList>
            <person name="Morin E."/>
            <person name="San Clemente H."/>
            <person name="Chen E.C.H."/>
            <person name="De La Providencia I."/>
            <person name="Hainaut M."/>
            <person name="Kuo A."/>
            <person name="Kohler A."/>
            <person name="Murat C."/>
            <person name="Tang N."/>
            <person name="Roy S."/>
            <person name="Loubradou J."/>
            <person name="Henrissat B."/>
            <person name="Grigoriev I.V."/>
            <person name="Corradi N."/>
            <person name="Roux C."/>
            <person name="Martin F.M."/>
        </authorList>
    </citation>
    <scope>NUCLEOTIDE SEQUENCE [LARGE SCALE GENOMIC DNA]</scope>
    <source>
        <strain evidence="15 16">DAOM 227022</strain>
    </source>
</reference>
<feature type="disulfide bond" evidence="11">
    <location>
        <begin position="120"/>
        <end position="125"/>
    </location>
</feature>
<dbReference type="InterPro" id="IPR029052">
    <property type="entry name" value="Metallo-depent_PP-like"/>
</dbReference>
<feature type="domain" description="Calcineurin-like phosphoesterase" evidence="13">
    <location>
        <begin position="98"/>
        <end position="365"/>
    </location>
</feature>
<keyword evidence="9" id="KW-0326">Glycosidase</keyword>
<feature type="disulfide bond" evidence="11">
    <location>
        <begin position="17"/>
        <end position="28"/>
    </location>
</feature>
<evidence type="ECO:0000256" key="10">
    <source>
        <dbReference type="PIRSR" id="PIRSR000948-1"/>
    </source>
</evidence>
<dbReference type="PANTHER" id="PTHR10340:SF34">
    <property type="entry name" value="SPHINGOMYELIN PHOSPHODIESTERASE"/>
    <property type="match status" value="1"/>
</dbReference>
<dbReference type="AlphaFoldDB" id="A0A397TK74"/>
<dbReference type="GO" id="GO:0016020">
    <property type="term" value="C:membrane"/>
    <property type="evidence" value="ECO:0007669"/>
    <property type="project" value="GOC"/>
</dbReference>
<evidence type="ECO:0000256" key="4">
    <source>
        <dbReference type="ARBA" id="ARBA00022723"/>
    </source>
</evidence>
<feature type="binding site" evidence="10">
    <location>
        <position position="105"/>
    </location>
    <ligand>
        <name>Zn(2+)</name>
        <dbReference type="ChEBI" id="CHEBI:29105"/>
        <label>1</label>
    </ligand>
</feature>